<evidence type="ECO:0000313" key="5">
    <source>
        <dbReference type="EMBL" id="GAW66178.1"/>
    </source>
</evidence>
<dbReference type="PROSITE" id="PS51898">
    <property type="entry name" value="TYR_RECOMBINASE"/>
    <property type="match status" value="1"/>
</dbReference>
<evidence type="ECO:0000313" key="6">
    <source>
        <dbReference type="Proteomes" id="UP000194153"/>
    </source>
</evidence>
<evidence type="ECO:0000256" key="2">
    <source>
        <dbReference type="ARBA" id="ARBA00023125"/>
    </source>
</evidence>
<evidence type="ECO:0000259" key="4">
    <source>
        <dbReference type="PROSITE" id="PS51898"/>
    </source>
</evidence>
<dbReference type="InterPro" id="IPR046668">
    <property type="entry name" value="DUF6538"/>
</dbReference>
<name>A0ABQ0MGQ4_9BACT</name>
<keyword evidence="2" id="KW-0238">DNA-binding</keyword>
<reference evidence="6" key="2">
    <citation type="submission" date="2017-05" db="EMBL/GenBank/DDBJ databases">
        <title>Draft genome sequence of Geobacter pelophilus, a iron(III)-reducing bacteria.</title>
        <authorList>
            <person name="Aoyagi T."/>
            <person name="Koike H."/>
            <person name="Morita T."/>
            <person name="Sato Y."/>
            <person name="Habe H."/>
            <person name="Hori T."/>
        </authorList>
    </citation>
    <scope>NUCLEOTIDE SEQUENCE [LARGE SCALE GENOMIC DNA]</scope>
    <source>
        <strain evidence="6">Drf2</strain>
    </source>
</reference>
<reference evidence="5 6" key="1">
    <citation type="submission" date="2017-04" db="EMBL/GenBank/DDBJ databases">
        <authorList>
            <consortium name="Geobacter pelophilus Genome Sequencing"/>
            <person name="Aoyagi T."/>
            <person name="Koike H."/>
            <person name="Hori T."/>
        </authorList>
    </citation>
    <scope>NUCLEOTIDE SEQUENCE [LARGE SCALE GENOMIC DNA]</scope>
    <source>
        <strain evidence="5 6">Drf2</strain>
    </source>
</reference>
<dbReference type="PANTHER" id="PTHR30349">
    <property type="entry name" value="PHAGE INTEGRASE-RELATED"/>
    <property type="match status" value="1"/>
</dbReference>
<dbReference type="Proteomes" id="UP000194153">
    <property type="component" value="Unassembled WGS sequence"/>
</dbReference>
<organism evidence="5 6">
    <name type="scientific">Geoanaerobacter pelophilus</name>
    <dbReference type="NCBI Taxonomy" id="60036"/>
    <lineage>
        <taxon>Bacteria</taxon>
        <taxon>Pseudomonadati</taxon>
        <taxon>Thermodesulfobacteriota</taxon>
        <taxon>Desulfuromonadia</taxon>
        <taxon>Geobacterales</taxon>
        <taxon>Geobacteraceae</taxon>
        <taxon>Geoanaerobacter</taxon>
    </lineage>
</organism>
<dbReference type="InterPro" id="IPR011010">
    <property type="entry name" value="DNA_brk_join_enz"/>
</dbReference>
<comment type="similarity">
    <text evidence="1">Belongs to the 'phage' integrase family.</text>
</comment>
<accession>A0ABQ0MGQ4</accession>
<protein>
    <submittedName>
        <fullName evidence="5">Integrase family protein</fullName>
    </submittedName>
</protein>
<dbReference type="EMBL" id="BDQG01000001">
    <property type="protein sequence ID" value="GAW66178.1"/>
    <property type="molecule type" value="Genomic_DNA"/>
</dbReference>
<dbReference type="InterPro" id="IPR002104">
    <property type="entry name" value="Integrase_catalytic"/>
</dbReference>
<evidence type="ECO:0000256" key="3">
    <source>
        <dbReference type="ARBA" id="ARBA00023172"/>
    </source>
</evidence>
<feature type="domain" description="Tyr recombinase" evidence="4">
    <location>
        <begin position="360"/>
        <end position="578"/>
    </location>
</feature>
<sequence>MLKLKGFSRRCPHFGAHEATLLFYLTKINKTYQFRLRIPSDLLPHFQQREIRRTLRTTRYREAKTLLHKFTAETERIFTLIRSNTLPDDVLQKIIDTYLNASITLFERQRNREPIVADPRRQRRVQDGDDLLSQVIESDEGFDLYQEMIDNDIAKSKRFLGRRKGQEVPQVVRAADMFIKKFNLNLGNDSPEYAKLCNELLKAKIKADTVNNEHLNGNYDTDYDVERRNRKQSKSLKELIGLYEKDKMDTWSDPSRLQSTHRQILHIIGDIPLDTIDRQASIKFRDALKEYPAKLTEKDMLTPWRELSKKRTGRLSEGSQHFILTEFSTLMNYGKEHELGVKGSPASGLVGKKEDIQRVKVRTPYTAEELQRMIAVLARVDREKEPETFWLPLLFTYTGARANEACMLRCADIEQRGDVWVICFRNRKEFHQKTKNGKDRQAPIHHDLVGLGFLKYVEAQKASGKDRLFENLVLYRGKWNVYYGKDFNRTFKRKFLTGYSEKQLTEKDLHTFRTTMISWFVQRKDLATVPNISILQSIIGHFEKSDLSTILGFIQDAQLTITGYGQGYGKEHEQNELLQLLDYGLDLSPLLSSCLY</sequence>
<evidence type="ECO:0000256" key="1">
    <source>
        <dbReference type="ARBA" id="ARBA00008857"/>
    </source>
</evidence>
<dbReference type="Pfam" id="PF00589">
    <property type="entry name" value="Phage_integrase"/>
    <property type="match status" value="1"/>
</dbReference>
<dbReference type="InterPro" id="IPR050090">
    <property type="entry name" value="Tyrosine_recombinase_XerCD"/>
</dbReference>
<keyword evidence="3" id="KW-0233">DNA recombination</keyword>
<comment type="caution">
    <text evidence="5">The sequence shown here is derived from an EMBL/GenBank/DDBJ whole genome shotgun (WGS) entry which is preliminary data.</text>
</comment>
<dbReference type="Pfam" id="PF20172">
    <property type="entry name" value="DUF6538"/>
    <property type="match status" value="1"/>
</dbReference>
<dbReference type="PANTHER" id="PTHR30349:SF41">
    <property type="entry name" value="INTEGRASE_RECOMBINASE PROTEIN MJ0367-RELATED"/>
    <property type="match status" value="1"/>
</dbReference>
<dbReference type="Gene3D" id="1.10.443.10">
    <property type="entry name" value="Intergrase catalytic core"/>
    <property type="match status" value="1"/>
</dbReference>
<dbReference type="SUPFAM" id="SSF56349">
    <property type="entry name" value="DNA breaking-rejoining enzymes"/>
    <property type="match status" value="1"/>
</dbReference>
<dbReference type="InterPro" id="IPR013762">
    <property type="entry name" value="Integrase-like_cat_sf"/>
</dbReference>
<keyword evidence="6" id="KW-1185">Reference proteome</keyword>
<proteinExistence type="inferred from homology"/>
<gene>
    <name evidence="5" type="ORF">GPEL0_01r1431</name>
</gene>